<name>A0A9R1WFQ3_LACSA</name>
<feature type="domain" description="Retrotransposon gag" evidence="2">
    <location>
        <begin position="14"/>
        <end position="93"/>
    </location>
</feature>
<dbReference type="AlphaFoldDB" id="A0A9R1WFQ3"/>
<evidence type="ECO:0000256" key="1">
    <source>
        <dbReference type="SAM" id="MobiDB-lite"/>
    </source>
</evidence>
<organism evidence="3 4">
    <name type="scientific">Lactuca sativa</name>
    <name type="common">Garden lettuce</name>
    <dbReference type="NCBI Taxonomy" id="4236"/>
    <lineage>
        <taxon>Eukaryota</taxon>
        <taxon>Viridiplantae</taxon>
        <taxon>Streptophyta</taxon>
        <taxon>Embryophyta</taxon>
        <taxon>Tracheophyta</taxon>
        <taxon>Spermatophyta</taxon>
        <taxon>Magnoliopsida</taxon>
        <taxon>eudicotyledons</taxon>
        <taxon>Gunneridae</taxon>
        <taxon>Pentapetalae</taxon>
        <taxon>asterids</taxon>
        <taxon>campanulids</taxon>
        <taxon>Asterales</taxon>
        <taxon>Asteraceae</taxon>
        <taxon>Cichorioideae</taxon>
        <taxon>Cichorieae</taxon>
        <taxon>Lactucinae</taxon>
        <taxon>Lactuca</taxon>
    </lineage>
</organism>
<dbReference type="EMBL" id="NBSK02000002">
    <property type="protein sequence ID" value="KAJ0221700.1"/>
    <property type="molecule type" value="Genomic_DNA"/>
</dbReference>
<feature type="region of interest" description="Disordered" evidence="1">
    <location>
        <begin position="149"/>
        <end position="173"/>
    </location>
</feature>
<comment type="caution">
    <text evidence="3">The sequence shown here is derived from an EMBL/GenBank/DDBJ whole genome shotgun (WGS) entry which is preliminary data.</text>
</comment>
<gene>
    <name evidence="3" type="ORF">LSAT_V11C200066500</name>
</gene>
<evidence type="ECO:0000259" key="2">
    <source>
        <dbReference type="Pfam" id="PF03732"/>
    </source>
</evidence>
<accession>A0A9R1WFQ3</accession>
<dbReference type="PANTHER" id="PTHR33223:SF10">
    <property type="entry name" value="AMINOTRANSFERASE-LIKE PLANT MOBILE DOMAIN-CONTAINING PROTEIN"/>
    <property type="match status" value="1"/>
</dbReference>
<evidence type="ECO:0000313" key="3">
    <source>
        <dbReference type="EMBL" id="KAJ0221700.1"/>
    </source>
</evidence>
<dbReference type="PANTHER" id="PTHR33223">
    <property type="entry name" value="CCHC-TYPE DOMAIN-CONTAINING PROTEIN"/>
    <property type="match status" value="1"/>
</dbReference>
<dbReference type="Proteomes" id="UP000235145">
    <property type="component" value="Unassembled WGS sequence"/>
</dbReference>
<protein>
    <recommendedName>
        <fullName evidence="2">Retrotransposon gag domain-containing protein</fullName>
    </recommendedName>
</protein>
<proteinExistence type="predicted"/>
<evidence type="ECO:0000313" key="4">
    <source>
        <dbReference type="Proteomes" id="UP000235145"/>
    </source>
</evidence>
<sequence>MTSLWMDKIFTCTYFPVTLLGNASKSFKALRPGSISIFKKLRYLFLHNFMQLRKVQGDVNSIIACKQKKGESIRAYYDRFNPATLSIPDHKEYLVTGAFDQGLLPGPLSRKTHRTMPKSRDALKYRVEKYLRFCPFVKDEPRSYKMEVQAVEKPSEDRKREKPILGIPQEQKP</sequence>
<keyword evidence="4" id="KW-1185">Reference proteome</keyword>
<dbReference type="Pfam" id="PF03732">
    <property type="entry name" value="Retrotrans_gag"/>
    <property type="match status" value="1"/>
</dbReference>
<reference evidence="3 4" key="1">
    <citation type="journal article" date="2017" name="Nat. Commun.">
        <title>Genome assembly with in vitro proximity ligation data and whole-genome triplication in lettuce.</title>
        <authorList>
            <person name="Reyes-Chin-Wo S."/>
            <person name="Wang Z."/>
            <person name="Yang X."/>
            <person name="Kozik A."/>
            <person name="Arikit S."/>
            <person name="Song C."/>
            <person name="Xia L."/>
            <person name="Froenicke L."/>
            <person name="Lavelle D.O."/>
            <person name="Truco M.J."/>
            <person name="Xia R."/>
            <person name="Zhu S."/>
            <person name="Xu C."/>
            <person name="Xu H."/>
            <person name="Xu X."/>
            <person name="Cox K."/>
            <person name="Korf I."/>
            <person name="Meyers B.C."/>
            <person name="Michelmore R.W."/>
        </authorList>
    </citation>
    <scope>NUCLEOTIDE SEQUENCE [LARGE SCALE GENOMIC DNA]</scope>
    <source>
        <strain evidence="4">cv. Salinas</strain>
        <tissue evidence="3">Seedlings</tissue>
    </source>
</reference>
<feature type="compositionally biased region" description="Basic and acidic residues" evidence="1">
    <location>
        <begin position="153"/>
        <end position="163"/>
    </location>
</feature>
<dbReference type="InterPro" id="IPR005162">
    <property type="entry name" value="Retrotrans_gag_dom"/>
</dbReference>